<comment type="caution">
    <text evidence="1">The sequence shown here is derived from an EMBL/GenBank/DDBJ whole genome shotgun (WGS) entry which is preliminary data.</text>
</comment>
<evidence type="ECO:0000313" key="1">
    <source>
        <dbReference type="EMBL" id="GBG08129.1"/>
    </source>
</evidence>
<evidence type="ECO:0000313" key="2">
    <source>
        <dbReference type="Proteomes" id="UP000245202"/>
    </source>
</evidence>
<dbReference type="EMBL" id="BDQX01000138">
    <property type="protein sequence ID" value="GBG08129.1"/>
    <property type="molecule type" value="Genomic_DNA"/>
</dbReference>
<dbReference type="Proteomes" id="UP000245202">
    <property type="component" value="Unassembled WGS sequence"/>
</dbReference>
<name>A0A2R5ER46_9BACL</name>
<proteinExistence type="predicted"/>
<dbReference type="InterPro" id="IPR045507">
    <property type="entry name" value="DUF6483"/>
</dbReference>
<reference evidence="1 2" key="1">
    <citation type="submission" date="2017-08" db="EMBL/GenBank/DDBJ databases">
        <title>Substantial Increase in Enzyme Production by Combined Drug-Resistance Mutations in Paenibacillus agaridevorans.</title>
        <authorList>
            <person name="Tanaka Y."/>
            <person name="Funane K."/>
            <person name="Hosaka T."/>
            <person name="Shiwa Y."/>
            <person name="Fujita N."/>
            <person name="Miyazaki T."/>
            <person name="Yoshikawa H."/>
            <person name="Murakami K."/>
            <person name="Kasahara K."/>
            <person name="Inaoka T."/>
            <person name="Hiraga Y."/>
            <person name="Ochi K."/>
        </authorList>
    </citation>
    <scope>NUCLEOTIDE SEQUENCE [LARGE SCALE GENOMIC DNA]</scope>
    <source>
        <strain evidence="1 2">T-3040</strain>
    </source>
</reference>
<accession>A0A2R5ER46</accession>
<dbReference type="Pfam" id="PF20092">
    <property type="entry name" value="DUF6483"/>
    <property type="match status" value="1"/>
</dbReference>
<dbReference type="AlphaFoldDB" id="A0A2R5ER46"/>
<organism evidence="1 2">
    <name type="scientific">Paenibacillus agaridevorans</name>
    <dbReference type="NCBI Taxonomy" id="171404"/>
    <lineage>
        <taxon>Bacteria</taxon>
        <taxon>Bacillati</taxon>
        <taxon>Bacillota</taxon>
        <taxon>Bacilli</taxon>
        <taxon>Bacillales</taxon>
        <taxon>Paenibacillaceae</taxon>
        <taxon>Paenibacillus</taxon>
    </lineage>
</organism>
<keyword evidence="2" id="KW-1185">Reference proteome</keyword>
<sequence length="214" mass="24316">MRMISQMTEAIGQIMNLRRERKQEEGLLVIDELLDKEFRLSSKLIRSLSDDDLIKVMSTNGLPDTDHLQAIAILLKQEALLQAELGKETESFAGYVRSLRLFIRLSLLEAEPTLVQPDDEVRDLLETLRPFELPVPAKRLLMEWHEAGGRFADMENIMYELLEDMALSAADAAAVYERLLLLDDGKLVQGGLPREEIRQGLTDLSVNHMRSEQG</sequence>
<protein>
    <submittedName>
        <fullName evidence="1">Uncharacterized protein</fullName>
    </submittedName>
</protein>
<gene>
    <name evidence="1" type="ORF">PAT3040_02697</name>
</gene>